<dbReference type="GO" id="GO:0009451">
    <property type="term" value="P:RNA modification"/>
    <property type="evidence" value="ECO:0007669"/>
    <property type="project" value="InterPro"/>
</dbReference>
<evidence type="ECO:0000313" key="6">
    <source>
        <dbReference type="Proteomes" id="UP000813463"/>
    </source>
</evidence>
<reference evidence="7 8" key="2">
    <citation type="submission" date="2025-05" db="UniProtKB">
        <authorList>
            <consortium name="RefSeq"/>
        </authorList>
    </citation>
    <scope>IDENTIFICATION</scope>
    <source>
        <tissue evidence="7 8">Leaf</tissue>
    </source>
</reference>
<dbReference type="Pfam" id="PF20430">
    <property type="entry name" value="Eplus_motif"/>
    <property type="match status" value="1"/>
</dbReference>
<dbReference type="NCBIfam" id="TIGR00756">
    <property type="entry name" value="PPR"/>
    <property type="match status" value="5"/>
</dbReference>
<feature type="region of interest" description="Disordered" evidence="4">
    <location>
        <begin position="12"/>
        <end position="40"/>
    </location>
</feature>
<dbReference type="InterPro" id="IPR046848">
    <property type="entry name" value="E_motif"/>
</dbReference>
<dbReference type="InterPro" id="IPR011990">
    <property type="entry name" value="TPR-like_helical_dom_sf"/>
</dbReference>
<dbReference type="InterPro" id="IPR046849">
    <property type="entry name" value="E2_motif"/>
</dbReference>
<dbReference type="GO" id="GO:0003723">
    <property type="term" value="F:RNA binding"/>
    <property type="evidence" value="ECO:0007669"/>
    <property type="project" value="InterPro"/>
</dbReference>
<dbReference type="InterPro" id="IPR002885">
    <property type="entry name" value="PPR_rpt"/>
</dbReference>
<dbReference type="Proteomes" id="UP000813463">
    <property type="component" value="Chromosome 3"/>
</dbReference>
<dbReference type="PANTHER" id="PTHR47926">
    <property type="entry name" value="PENTATRICOPEPTIDE REPEAT-CONTAINING PROTEIN"/>
    <property type="match status" value="1"/>
</dbReference>
<dbReference type="InterPro" id="IPR046960">
    <property type="entry name" value="PPR_At4g14850-like_plant"/>
</dbReference>
<accession>A0A9R0JJG3</accession>
<evidence type="ECO:0000313" key="7">
    <source>
        <dbReference type="RefSeq" id="XP_021837011.2"/>
    </source>
</evidence>
<dbReference type="KEGG" id="soe:110776753"/>
<keyword evidence="2" id="KW-0677">Repeat</keyword>
<dbReference type="Pfam" id="PF01535">
    <property type="entry name" value="PPR"/>
    <property type="match status" value="1"/>
</dbReference>
<gene>
    <name evidence="7 8" type="primary">LOC110776753</name>
</gene>
<reference evidence="6" key="1">
    <citation type="journal article" date="2021" name="Nat. Commun.">
        <title>Genomic analyses provide insights into spinach domestication and the genetic basis of agronomic traits.</title>
        <authorList>
            <person name="Cai X."/>
            <person name="Sun X."/>
            <person name="Xu C."/>
            <person name="Sun H."/>
            <person name="Wang X."/>
            <person name="Ge C."/>
            <person name="Zhang Z."/>
            <person name="Wang Q."/>
            <person name="Fei Z."/>
            <person name="Jiao C."/>
            <person name="Wang Q."/>
        </authorList>
    </citation>
    <scope>NUCLEOTIDE SEQUENCE [LARGE SCALE GENOMIC DNA]</scope>
    <source>
        <strain evidence="6">cv. Varoflay</strain>
    </source>
</reference>
<dbReference type="RefSeq" id="XP_021837011.2">
    <property type="nucleotide sequence ID" value="XM_021981319.2"/>
</dbReference>
<dbReference type="Pfam" id="PF13041">
    <property type="entry name" value="PPR_2"/>
    <property type="match status" value="3"/>
</dbReference>
<dbReference type="PROSITE" id="PS51375">
    <property type="entry name" value="PPR"/>
    <property type="match status" value="4"/>
</dbReference>
<dbReference type="Pfam" id="PF20431">
    <property type="entry name" value="E_motif"/>
    <property type="match status" value="1"/>
</dbReference>
<evidence type="ECO:0000313" key="8">
    <source>
        <dbReference type="RefSeq" id="XP_056696877.1"/>
    </source>
</evidence>
<dbReference type="AlphaFoldDB" id="A0A9R0JJG3"/>
<evidence type="ECO:0000259" key="5">
    <source>
        <dbReference type="Pfam" id="PF14432"/>
    </source>
</evidence>
<name>A0A9R0JJG3_SPIOL</name>
<organism evidence="6 7">
    <name type="scientific">Spinacia oleracea</name>
    <name type="common">Spinach</name>
    <dbReference type="NCBI Taxonomy" id="3562"/>
    <lineage>
        <taxon>Eukaryota</taxon>
        <taxon>Viridiplantae</taxon>
        <taxon>Streptophyta</taxon>
        <taxon>Embryophyta</taxon>
        <taxon>Tracheophyta</taxon>
        <taxon>Spermatophyta</taxon>
        <taxon>Magnoliopsida</taxon>
        <taxon>eudicotyledons</taxon>
        <taxon>Gunneridae</taxon>
        <taxon>Pentapetalae</taxon>
        <taxon>Caryophyllales</taxon>
        <taxon>Chenopodiaceae</taxon>
        <taxon>Chenopodioideae</taxon>
        <taxon>Anserineae</taxon>
        <taxon>Spinacia</taxon>
    </lineage>
</organism>
<keyword evidence="6" id="KW-1185">Reference proteome</keyword>
<protein>
    <submittedName>
        <fullName evidence="7 8">Pentatricopeptide repeat-containing protein ELI1, chloroplastic</fullName>
    </submittedName>
</protein>
<dbReference type="Gene3D" id="1.25.40.10">
    <property type="entry name" value="Tetratricopeptide repeat domain"/>
    <property type="match status" value="3"/>
</dbReference>
<dbReference type="InterPro" id="IPR032867">
    <property type="entry name" value="DYW_dom"/>
</dbReference>
<feature type="compositionally biased region" description="Polar residues" evidence="4">
    <location>
        <begin position="26"/>
        <end position="38"/>
    </location>
</feature>
<proteinExistence type="inferred from homology"/>
<feature type="repeat" description="PPR" evidence="3">
    <location>
        <begin position="103"/>
        <end position="137"/>
    </location>
</feature>
<evidence type="ECO:0000256" key="4">
    <source>
        <dbReference type="SAM" id="MobiDB-lite"/>
    </source>
</evidence>
<evidence type="ECO:0000256" key="3">
    <source>
        <dbReference type="PROSITE-ProRule" id="PRU00708"/>
    </source>
</evidence>
<feature type="domain" description="DYW" evidence="5">
    <location>
        <begin position="546"/>
        <end position="638"/>
    </location>
</feature>
<dbReference type="RefSeq" id="XP_056696877.1">
    <property type="nucleotide sequence ID" value="XM_056840899.1"/>
</dbReference>
<dbReference type="GO" id="GO:0008270">
    <property type="term" value="F:zinc ion binding"/>
    <property type="evidence" value="ECO:0007669"/>
    <property type="project" value="InterPro"/>
</dbReference>
<evidence type="ECO:0000256" key="2">
    <source>
        <dbReference type="ARBA" id="ARBA00022737"/>
    </source>
</evidence>
<comment type="similarity">
    <text evidence="1">Belongs to the PPR family. PCMP-H subfamily.</text>
</comment>
<dbReference type="GeneID" id="110776753"/>
<evidence type="ECO:0000256" key="1">
    <source>
        <dbReference type="ARBA" id="ARBA00006643"/>
    </source>
</evidence>
<feature type="repeat" description="PPR" evidence="3">
    <location>
        <begin position="231"/>
        <end position="265"/>
    </location>
</feature>
<dbReference type="PANTHER" id="PTHR47926:SF456">
    <property type="entry name" value="PENTATRICOPEPTIDE REPEAT-CONTAINING PROTEIN ELI1, CHLOROPLASTIC"/>
    <property type="match status" value="1"/>
</dbReference>
<sequence length="638" mass="70950">MQVFTITNAMSSSPLFTSQTPPPPNGRTSNLSPPSSHRPQPEKLAFLLDKCRNLTQLLQIHAVILRQGHENNPILNFKLQKTCSSIGHLDRSFSLFKRTANPDVYLYTSIINSHSSRGLQLKAFELYVQMLTQGVEPNAFTFSSLLKCCLIKDGVLIHSQAIKLGYDQDLFVRTGLLDVYAKGGDVVSARQLFDTMPERSLVPLTAMLTYYAKHGHLDDARVLFDGMEEKDVVCWNVMIDGYAQHGRPNDALILFQKMLKAKFKPTEFTVLSILSACGQLGAFELGKWVHSYIMNNKIKVNVHVGTALVDMYAKCGSLKDAKLVFDGIIDKDVVLWNSMIVGYAMHGFSKEALQLFDELLFKGLRPTYITFIGVLNACAHAGLVSAGKKFFALMKDAYNLEPKIEHYGCMVNLLGRAGHLDQAYDLVKANVNPDPVLFGTLLGACRLHGNISLGEEIAKFLVTKNLANDGTYVLLSNIYAGVGDWDGVANVRAMMKEKGIQKEPGCTSIEVNNKVHEFLAGDLRHPMSKEIYKMLEEITKLLKVNGYVPQIETVLSDVGVREKEQSLGVHSERLAIAFGLISTSPGTTIKIAKNLRVCSDCHVVTKLISKITGRRIVVRDRNRFHHFENGICSCGDYW</sequence>
<feature type="repeat" description="PPR" evidence="3">
    <location>
        <begin position="169"/>
        <end position="203"/>
    </location>
</feature>
<dbReference type="Pfam" id="PF14432">
    <property type="entry name" value="DYW_deaminase"/>
    <property type="match status" value="1"/>
</dbReference>
<feature type="repeat" description="PPR" evidence="3">
    <location>
        <begin position="332"/>
        <end position="366"/>
    </location>
</feature>